<proteinExistence type="predicted"/>
<gene>
    <name evidence="2" type="ORF">SAMN04488513_1117</name>
</gene>
<sequence length="186" mass="22651">MQYEPIRADHYYHIYNQGNNRENIFVEDRNYAYFLRLMYKYLHAISDIYAYCLLKNHFHIVLKFNENVADKVISQKLSNLFNSYAKAINKAYHRTGSLFRDRFRRKRIEDENYLKNLIVYVHLNPEHHGFTHDFRRYKYSSYSSYLSDLPSKLDREFILGLFEDRSNFVHAHLNKKMDLEKSLTLE</sequence>
<dbReference type="InterPro" id="IPR002686">
    <property type="entry name" value="Transposase_17"/>
</dbReference>
<dbReference type="PANTHER" id="PTHR34322">
    <property type="entry name" value="TRANSPOSASE, Y1_TNP DOMAIN-CONTAINING"/>
    <property type="match status" value="1"/>
</dbReference>
<dbReference type="OrthoDB" id="9788881at2"/>
<name>A0A1M6MUB9_9FLAO</name>
<organism evidence="2 3">
    <name type="scientific">Pseudozobellia thermophila</name>
    <dbReference type="NCBI Taxonomy" id="192903"/>
    <lineage>
        <taxon>Bacteria</taxon>
        <taxon>Pseudomonadati</taxon>
        <taxon>Bacteroidota</taxon>
        <taxon>Flavobacteriia</taxon>
        <taxon>Flavobacteriales</taxon>
        <taxon>Flavobacteriaceae</taxon>
        <taxon>Pseudozobellia</taxon>
    </lineage>
</organism>
<accession>A0A1M6MUB9</accession>
<dbReference type="RefSeq" id="WP_072995304.1">
    <property type="nucleotide sequence ID" value="NZ_FQYU01000011.1"/>
</dbReference>
<dbReference type="AlphaFoldDB" id="A0A1M6MUB9"/>
<dbReference type="EMBL" id="FQYU01000011">
    <property type="protein sequence ID" value="SHJ87115.1"/>
    <property type="molecule type" value="Genomic_DNA"/>
</dbReference>
<evidence type="ECO:0000313" key="2">
    <source>
        <dbReference type="EMBL" id="SHJ87115.1"/>
    </source>
</evidence>
<dbReference type="SMART" id="SM01321">
    <property type="entry name" value="Y1_Tnp"/>
    <property type="match status" value="1"/>
</dbReference>
<dbReference type="PANTHER" id="PTHR34322:SF2">
    <property type="entry name" value="TRANSPOSASE IS200-LIKE DOMAIN-CONTAINING PROTEIN"/>
    <property type="match status" value="1"/>
</dbReference>
<dbReference type="STRING" id="192903.SAMN04488513_1117"/>
<dbReference type="GO" id="GO:0004803">
    <property type="term" value="F:transposase activity"/>
    <property type="evidence" value="ECO:0007669"/>
    <property type="project" value="InterPro"/>
</dbReference>
<keyword evidence="3" id="KW-1185">Reference proteome</keyword>
<dbReference type="Proteomes" id="UP000184543">
    <property type="component" value="Unassembled WGS sequence"/>
</dbReference>
<protein>
    <submittedName>
        <fullName evidence="2">Transposase IS200 like</fullName>
    </submittedName>
</protein>
<feature type="domain" description="Transposase IS200-like" evidence="1">
    <location>
        <begin position="7"/>
        <end position="124"/>
    </location>
</feature>
<reference evidence="3" key="1">
    <citation type="submission" date="2016-11" db="EMBL/GenBank/DDBJ databases">
        <authorList>
            <person name="Varghese N."/>
            <person name="Submissions S."/>
        </authorList>
    </citation>
    <scope>NUCLEOTIDE SEQUENCE [LARGE SCALE GENOMIC DNA]</scope>
    <source>
        <strain evidence="3">DSM 19858</strain>
    </source>
</reference>
<dbReference type="Gene3D" id="3.30.70.1290">
    <property type="entry name" value="Transposase IS200-like"/>
    <property type="match status" value="1"/>
</dbReference>
<dbReference type="SUPFAM" id="SSF143422">
    <property type="entry name" value="Transposase IS200-like"/>
    <property type="match status" value="1"/>
</dbReference>
<dbReference type="InterPro" id="IPR036515">
    <property type="entry name" value="Transposase_17_sf"/>
</dbReference>
<evidence type="ECO:0000313" key="3">
    <source>
        <dbReference type="Proteomes" id="UP000184543"/>
    </source>
</evidence>
<dbReference type="GO" id="GO:0006313">
    <property type="term" value="P:DNA transposition"/>
    <property type="evidence" value="ECO:0007669"/>
    <property type="project" value="InterPro"/>
</dbReference>
<dbReference type="GO" id="GO:0003677">
    <property type="term" value="F:DNA binding"/>
    <property type="evidence" value="ECO:0007669"/>
    <property type="project" value="InterPro"/>
</dbReference>
<evidence type="ECO:0000259" key="1">
    <source>
        <dbReference type="SMART" id="SM01321"/>
    </source>
</evidence>